<feature type="binding site" evidence="8">
    <location>
        <position position="89"/>
    </location>
    <ligand>
        <name>Zn(2+)</name>
        <dbReference type="ChEBI" id="CHEBI:29105"/>
        <note>catalytic</note>
    </ligand>
</feature>
<dbReference type="PANTHER" id="PTHR11079:SF202">
    <property type="entry name" value="TRNA-SPECIFIC ADENOSINE DEAMINASE"/>
    <property type="match status" value="1"/>
</dbReference>
<dbReference type="InterPro" id="IPR028883">
    <property type="entry name" value="tRNA_aden_deaminase"/>
</dbReference>
<evidence type="ECO:0000256" key="1">
    <source>
        <dbReference type="ARBA" id="ARBA00010669"/>
    </source>
</evidence>
<reference evidence="10 11" key="1">
    <citation type="submission" date="2020-10" db="EMBL/GenBank/DDBJ databases">
        <authorList>
            <person name="Castelo-Branco R."/>
            <person name="Eusebio N."/>
            <person name="Adriana R."/>
            <person name="Vieira A."/>
            <person name="Brugerolle De Fraissinette N."/>
            <person name="Rezende De Castro R."/>
            <person name="Schneider M.P."/>
            <person name="Vasconcelos V."/>
            <person name="Leao P.N."/>
        </authorList>
    </citation>
    <scope>NUCLEOTIDE SEQUENCE [LARGE SCALE GENOMIC DNA]</scope>
    <source>
        <strain evidence="10 11">LEGE 03274</strain>
    </source>
</reference>
<comment type="catalytic activity">
    <reaction evidence="7 8">
        <text>adenosine(34) in tRNA + H2O + H(+) = inosine(34) in tRNA + NH4(+)</text>
        <dbReference type="Rhea" id="RHEA:43168"/>
        <dbReference type="Rhea" id="RHEA-COMP:10373"/>
        <dbReference type="Rhea" id="RHEA-COMP:10374"/>
        <dbReference type="ChEBI" id="CHEBI:15377"/>
        <dbReference type="ChEBI" id="CHEBI:15378"/>
        <dbReference type="ChEBI" id="CHEBI:28938"/>
        <dbReference type="ChEBI" id="CHEBI:74411"/>
        <dbReference type="ChEBI" id="CHEBI:82852"/>
        <dbReference type="EC" id="3.5.4.33"/>
    </reaction>
</comment>
<dbReference type="Pfam" id="PF14437">
    <property type="entry name" value="MafB19-deam"/>
    <property type="match status" value="1"/>
</dbReference>
<keyword evidence="3 8" id="KW-0819">tRNA processing</keyword>
<organism evidence="10 11">
    <name type="scientific">Cyanobacterium stanieri LEGE 03274</name>
    <dbReference type="NCBI Taxonomy" id="1828756"/>
    <lineage>
        <taxon>Bacteria</taxon>
        <taxon>Bacillati</taxon>
        <taxon>Cyanobacteriota</taxon>
        <taxon>Cyanophyceae</taxon>
        <taxon>Oscillatoriophycideae</taxon>
        <taxon>Chroococcales</taxon>
        <taxon>Geminocystaceae</taxon>
        <taxon>Cyanobacterium</taxon>
    </lineage>
</organism>
<dbReference type="HAMAP" id="MF_00972">
    <property type="entry name" value="tRNA_aden_deaminase"/>
    <property type="match status" value="1"/>
</dbReference>
<evidence type="ECO:0000256" key="5">
    <source>
        <dbReference type="ARBA" id="ARBA00022801"/>
    </source>
</evidence>
<dbReference type="EC" id="3.5.4.33" evidence="8"/>
<comment type="function">
    <text evidence="8">Catalyzes the deamination of adenosine to inosine at the wobble position 34 of tRNA(Arg2).</text>
</comment>
<proteinExistence type="inferred from homology"/>
<evidence type="ECO:0000256" key="6">
    <source>
        <dbReference type="ARBA" id="ARBA00022833"/>
    </source>
</evidence>
<evidence type="ECO:0000256" key="2">
    <source>
        <dbReference type="ARBA" id="ARBA00011738"/>
    </source>
</evidence>
<comment type="subunit">
    <text evidence="2 8">Homodimer.</text>
</comment>
<evidence type="ECO:0000313" key="10">
    <source>
        <dbReference type="EMBL" id="MBE9223120.1"/>
    </source>
</evidence>
<dbReference type="InterPro" id="IPR002125">
    <property type="entry name" value="CMP_dCMP_dom"/>
</dbReference>
<dbReference type="RefSeq" id="WP_193801259.1">
    <property type="nucleotide sequence ID" value="NZ_JADEWC010000023.1"/>
</dbReference>
<evidence type="ECO:0000256" key="8">
    <source>
        <dbReference type="HAMAP-Rule" id="MF_00972"/>
    </source>
</evidence>
<dbReference type="InterPro" id="IPR058535">
    <property type="entry name" value="MafB19-deam"/>
</dbReference>
<dbReference type="Proteomes" id="UP000654604">
    <property type="component" value="Unassembled WGS sequence"/>
</dbReference>
<evidence type="ECO:0000256" key="3">
    <source>
        <dbReference type="ARBA" id="ARBA00022694"/>
    </source>
</evidence>
<dbReference type="PROSITE" id="PS00903">
    <property type="entry name" value="CYT_DCMP_DEAMINASES_1"/>
    <property type="match status" value="1"/>
</dbReference>
<evidence type="ECO:0000259" key="9">
    <source>
        <dbReference type="PROSITE" id="PS51747"/>
    </source>
</evidence>
<evidence type="ECO:0000256" key="4">
    <source>
        <dbReference type="ARBA" id="ARBA00022723"/>
    </source>
</evidence>
<keyword evidence="11" id="KW-1185">Reference proteome</keyword>
<evidence type="ECO:0000256" key="7">
    <source>
        <dbReference type="ARBA" id="ARBA00048045"/>
    </source>
</evidence>
<name>A0ABR9V5F7_9CHRO</name>
<dbReference type="PANTHER" id="PTHR11079">
    <property type="entry name" value="CYTOSINE DEAMINASE FAMILY MEMBER"/>
    <property type="match status" value="1"/>
</dbReference>
<comment type="cofactor">
    <cofactor evidence="8">
        <name>Zn(2+)</name>
        <dbReference type="ChEBI" id="CHEBI:29105"/>
    </cofactor>
    <text evidence="8">Binds 1 zinc ion per subunit.</text>
</comment>
<dbReference type="SUPFAM" id="SSF53927">
    <property type="entry name" value="Cytidine deaminase-like"/>
    <property type="match status" value="1"/>
</dbReference>
<dbReference type="InterPro" id="IPR016193">
    <property type="entry name" value="Cytidine_deaminase-like"/>
</dbReference>
<dbReference type="CDD" id="cd01285">
    <property type="entry name" value="nucleoside_deaminase"/>
    <property type="match status" value="1"/>
</dbReference>
<dbReference type="NCBIfam" id="NF008113">
    <property type="entry name" value="PRK10860.1"/>
    <property type="match status" value="1"/>
</dbReference>
<feature type="domain" description="CMP/dCMP-type deaminase" evidence="9">
    <location>
        <begin position="7"/>
        <end position="119"/>
    </location>
</feature>
<comment type="similarity">
    <text evidence="1">Belongs to the cytidine and deoxycytidylate deaminase family. ADAT2 subfamily.</text>
</comment>
<comment type="caution">
    <text evidence="10">The sequence shown here is derived from an EMBL/GenBank/DDBJ whole genome shotgun (WGS) entry which is preliminary data.</text>
</comment>
<keyword evidence="4 8" id="KW-0479">Metal-binding</keyword>
<feature type="binding site" evidence="8">
    <location>
        <position position="59"/>
    </location>
    <ligand>
        <name>Zn(2+)</name>
        <dbReference type="ChEBI" id="CHEBI:29105"/>
        <note>catalytic</note>
    </ligand>
</feature>
<feature type="active site" description="Proton donor" evidence="8">
    <location>
        <position position="61"/>
    </location>
</feature>
<sequence length="157" mass="17706">MFDSIYQKHLQWMSRAYEQAQEAGQQGEIPVGAIIVDENNQLIAIAHNRKEKKQDATAHAEILAINQASQIKKNWRLDGCTLYVTLEPCPMCTGAIIHSRISTLVYGVDDYKTGAVRTVINLPDSHCSNHALEVIAGIKEKDCKTLLQQWFKTKRNL</sequence>
<protein>
    <recommendedName>
        <fullName evidence="8">tRNA-specific adenosine deaminase</fullName>
        <ecNumber evidence="8">3.5.4.33</ecNumber>
    </recommendedName>
</protein>
<dbReference type="EMBL" id="JADEWC010000023">
    <property type="protein sequence ID" value="MBE9223120.1"/>
    <property type="molecule type" value="Genomic_DNA"/>
</dbReference>
<keyword evidence="6 8" id="KW-0862">Zinc</keyword>
<dbReference type="InterPro" id="IPR016192">
    <property type="entry name" value="APOBEC/CMP_deaminase_Zn-bd"/>
</dbReference>
<keyword evidence="5 8" id="KW-0378">Hydrolase</keyword>
<accession>A0ABR9V5F7</accession>
<gene>
    <name evidence="8" type="primary">tadA</name>
    <name evidence="10" type="ORF">IQ215_10480</name>
</gene>
<feature type="binding site" evidence="8">
    <location>
        <position position="92"/>
    </location>
    <ligand>
        <name>Zn(2+)</name>
        <dbReference type="ChEBI" id="CHEBI:29105"/>
        <note>catalytic</note>
    </ligand>
</feature>
<evidence type="ECO:0000313" key="11">
    <source>
        <dbReference type="Proteomes" id="UP000654604"/>
    </source>
</evidence>
<dbReference type="Gene3D" id="3.40.140.10">
    <property type="entry name" value="Cytidine Deaminase, domain 2"/>
    <property type="match status" value="1"/>
</dbReference>
<dbReference type="PROSITE" id="PS51747">
    <property type="entry name" value="CYT_DCMP_DEAMINASES_2"/>
    <property type="match status" value="1"/>
</dbReference>